<dbReference type="EMBL" id="JAERUA010000011">
    <property type="protein sequence ID" value="KAI1893274.1"/>
    <property type="molecule type" value="Genomic_DNA"/>
</dbReference>
<dbReference type="InterPro" id="IPR001202">
    <property type="entry name" value="WW_dom"/>
</dbReference>
<feature type="region of interest" description="Disordered" evidence="18">
    <location>
        <begin position="689"/>
        <end position="711"/>
    </location>
</feature>
<comment type="caution">
    <text evidence="20">The sequence shown here is derived from an EMBL/GenBank/DDBJ whole genome shotgun (WGS) entry which is preliminary data.</text>
</comment>
<keyword evidence="4" id="KW-0597">Phosphoprotein</keyword>
<keyword evidence="8" id="KW-0970">Cilium biogenesis/degradation</keyword>
<dbReference type="GO" id="GO:0051301">
    <property type="term" value="P:cell division"/>
    <property type="evidence" value="ECO:0007669"/>
    <property type="project" value="UniProtKB-KW"/>
</dbReference>
<dbReference type="Pfam" id="PF00397">
    <property type="entry name" value="WW"/>
    <property type="match status" value="1"/>
</dbReference>
<dbReference type="OrthoDB" id="6344460at2759"/>
<evidence type="ECO:0000256" key="17">
    <source>
        <dbReference type="SAM" id="Coils"/>
    </source>
</evidence>
<evidence type="ECO:0000256" key="11">
    <source>
        <dbReference type="ARBA" id="ARBA00023212"/>
    </source>
</evidence>
<evidence type="ECO:0000256" key="16">
    <source>
        <dbReference type="ARBA" id="ARBA00067900"/>
    </source>
</evidence>
<evidence type="ECO:0000256" key="14">
    <source>
        <dbReference type="ARBA" id="ARBA00056906"/>
    </source>
</evidence>
<feature type="compositionally biased region" description="Low complexity" evidence="18">
    <location>
        <begin position="412"/>
        <end position="429"/>
    </location>
</feature>
<dbReference type="PROSITE" id="PS01159">
    <property type="entry name" value="WW_DOMAIN_1"/>
    <property type="match status" value="1"/>
</dbReference>
<keyword evidence="9 17" id="KW-0175">Coiled coil</keyword>
<feature type="compositionally biased region" description="Acidic residues" evidence="18">
    <location>
        <begin position="347"/>
        <end position="357"/>
    </location>
</feature>
<gene>
    <name evidence="20" type="ORF">AGOR_G00122020</name>
</gene>
<feature type="compositionally biased region" description="Basic and acidic residues" evidence="18">
    <location>
        <begin position="459"/>
        <end position="481"/>
    </location>
</feature>
<feature type="compositionally biased region" description="Low complexity" evidence="18">
    <location>
        <begin position="154"/>
        <end position="184"/>
    </location>
</feature>
<dbReference type="GO" id="GO:0005814">
    <property type="term" value="C:centriole"/>
    <property type="evidence" value="ECO:0007669"/>
    <property type="project" value="UniProtKB-SubCell"/>
</dbReference>
<feature type="domain" description="WW" evidence="19">
    <location>
        <begin position="70"/>
        <end position="103"/>
    </location>
</feature>
<evidence type="ECO:0000256" key="8">
    <source>
        <dbReference type="ARBA" id="ARBA00022794"/>
    </source>
</evidence>
<feature type="region of interest" description="Disordered" evidence="18">
    <location>
        <begin position="564"/>
        <end position="585"/>
    </location>
</feature>
<dbReference type="PANTHER" id="PTHR18902:SF27">
    <property type="entry name" value="CENTROSOMAL PROTEIN OF 164 KDA"/>
    <property type="match status" value="1"/>
</dbReference>
<dbReference type="GO" id="GO:0060271">
    <property type="term" value="P:cilium assembly"/>
    <property type="evidence" value="ECO:0007669"/>
    <property type="project" value="TreeGrafter"/>
</dbReference>
<dbReference type="GO" id="GO:0005813">
    <property type="term" value="C:centrosome"/>
    <property type="evidence" value="ECO:0007669"/>
    <property type="project" value="TreeGrafter"/>
</dbReference>
<evidence type="ECO:0000256" key="15">
    <source>
        <dbReference type="ARBA" id="ARBA00061715"/>
    </source>
</evidence>
<dbReference type="InterPro" id="IPR036020">
    <property type="entry name" value="WW_dom_sf"/>
</dbReference>
<evidence type="ECO:0000313" key="21">
    <source>
        <dbReference type="Proteomes" id="UP000829720"/>
    </source>
</evidence>
<name>A0A8T3DC06_9TELE</name>
<dbReference type="CDD" id="cd00201">
    <property type="entry name" value="WW"/>
    <property type="match status" value="1"/>
</dbReference>
<dbReference type="GO" id="GO:0005634">
    <property type="term" value="C:nucleus"/>
    <property type="evidence" value="ECO:0007669"/>
    <property type="project" value="UniProtKB-SubCell"/>
</dbReference>
<dbReference type="FunFam" id="3.30.1470.10:FF:000001">
    <property type="entry name" value="Centrosomal protein of 164 kDa"/>
    <property type="match status" value="1"/>
</dbReference>
<keyword evidence="12" id="KW-0539">Nucleus</keyword>
<dbReference type="SMART" id="SM00456">
    <property type="entry name" value="WW"/>
    <property type="match status" value="1"/>
</dbReference>
<evidence type="ECO:0000313" key="20">
    <source>
        <dbReference type="EMBL" id="KAI1893274.1"/>
    </source>
</evidence>
<feature type="compositionally biased region" description="Pro residues" evidence="18">
    <location>
        <begin position="1140"/>
        <end position="1149"/>
    </location>
</feature>
<feature type="region of interest" description="Disordered" evidence="18">
    <location>
        <begin position="253"/>
        <end position="551"/>
    </location>
</feature>
<dbReference type="PROSITE" id="PS50020">
    <property type="entry name" value="WW_DOMAIN_2"/>
    <property type="match status" value="1"/>
</dbReference>
<keyword evidence="6" id="KW-0227">DNA damage</keyword>
<dbReference type="AlphaFoldDB" id="A0A8T3DC06"/>
<keyword evidence="7" id="KW-0498">Mitosis</keyword>
<comment type="subcellular location">
    <subcellularLocation>
        <location evidence="1">Cytoplasm</location>
        <location evidence="1">Cytoskeleton</location>
        <location evidence="1">Microtubule organizing center</location>
        <location evidence="1">Centrosome</location>
        <location evidence="1">Centriole</location>
    </subcellularLocation>
    <subcellularLocation>
        <location evidence="2">Nucleus</location>
    </subcellularLocation>
</comment>
<feature type="compositionally biased region" description="Low complexity" evidence="18">
    <location>
        <begin position="504"/>
        <end position="518"/>
    </location>
</feature>
<reference evidence="20" key="1">
    <citation type="submission" date="2021-01" db="EMBL/GenBank/DDBJ databases">
        <authorList>
            <person name="Zahm M."/>
            <person name="Roques C."/>
            <person name="Cabau C."/>
            <person name="Klopp C."/>
            <person name="Donnadieu C."/>
            <person name="Jouanno E."/>
            <person name="Lampietro C."/>
            <person name="Louis A."/>
            <person name="Herpin A."/>
            <person name="Echchiki A."/>
            <person name="Berthelot C."/>
            <person name="Parey E."/>
            <person name="Roest-Crollius H."/>
            <person name="Braasch I."/>
            <person name="Postlethwait J."/>
            <person name="Bobe J."/>
            <person name="Montfort J."/>
            <person name="Bouchez O."/>
            <person name="Begum T."/>
            <person name="Mejri S."/>
            <person name="Adams A."/>
            <person name="Chen W.-J."/>
            <person name="Guiguen Y."/>
        </authorList>
    </citation>
    <scope>NUCLEOTIDE SEQUENCE</scope>
    <source>
        <tissue evidence="20">Blood</tissue>
    </source>
</reference>
<evidence type="ECO:0000256" key="6">
    <source>
        <dbReference type="ARBA" id="ARBA00022763"/>
    </source>
</evidence>
<feature type="compositionally biased region" description="Basic and acidic residues" evidence="18">
    <location>
        <begin position="382"/>
        <end position="398"/>
    </location>
</feature>
<keyword evidence="13" id="KW-0131">Cell cycle</keyword>
<dbReference type="Proteomes" id="UP000829720">
    <property type="component" value="Unassembled WGS sequence"/>
</dbReference>
<proteinExistence type="predicted"/>
<evidence type="ECO:0000256" key="13">
    <source>
        <dbReference type="ARBA" id="ARBA00023306"/>
    </source>
</evidence>
<feature type="compositionally biased region" description="Low complexity" evidence="18">
    <location>
        <begin position="300"/>
        <end position="316"/>
    </location>
</feature>
<feature type="region of interest" description="Disordered" evidence="18">
    <location>
        <begin position="922"/>
        <end position="987"/>
    </location>
</feature>
<dbReference type="GO" id="GO:0097539">
    <property type="term" value="C:ciliary transition fiber"/>
    <property type="evidence" value="ECO:0007669"/>
    <property type="project" value="TreeGrafter"/>
</dbReference>
<feature type="region of interest" description="Disordered" evidence="18">
    <location>
        <begin position="114"/>
        <end position="238"/>
    </location>
</feature>
<dbReference type="GO" id="GO:0006281">
    <property type="term" value="P:DNA repair"/>
    <property type="evidence" value="ECO:0007669"/>
    <property type="project" value="UniProtKB-KW"/>
</dbReference>
<comment type="function">
    <text evidence="14">Plays a role in microtubule organization and/or maintenance for the formation of primary cilia (PC), a microtubule-based structure that protrudes from the surface of epithelial cells. Plays a critical role in G2/M checkpoint and nuclear divisions. A key player in the DNA damage-activated ATR/ATM signaling cascade since it is required for the proper phosphorylation of H2AX, RPA, CHEK2 and CHEK1. Plays a critical role in chromosome segregation, acting as a mediator required for the maintenance of genomic stability through modulation of MDC1, RPA and CHEK1.</text>
</comment>
<feature type="region of interest" description="Disordered" evidence="18">
    <location>
        <begin position="1134"/>
        <end position="1169"/>
    </location>
</feature>
<keyword evidence="11" id="KW-0206">Cytoskeleton</keyword>
<keyword evidence="21" id="KW-1185">Reference proteome</keyword>
<comment type="subunit">
    <text evidence="15">Interacts (via N-terminus) with ATRIP. Interacts with ATM, ATR and MDC1. Interacts with XPA (via N-terminus) upon UV irradiation. Interacts with CEP83, CCDC92, TTBK2, DVL3, NPHP3 and weakly with NPHP4. Interacts with DZIP1.</text>
</comment>
<evidence type="ECO:0000256" key="4">
    <source>
        <dbReference type="ARBA" id="ARBA00022553"/>
    </source>
</evidence>
<organism evidence="20 21">
    <name type="scientific">Albula goreensis</name>
    <dbReference type="NCBI Taxonomy" id="1534307"/>
    <lineage>
        <taxon>Eukaryota</taxon>
        <taxon>Metazoa</taxon>
        <taxon>Chordata</taxon>
        <taxon>Craniata</taxon>
        <taxon>Vertebrata</taxon>
        <taxon>Euteleostomi</taxon>
        <taxon>Actinopterygii</taxon>
        <taxon>Neopterygii</taxon>
        <taxon>Teleostei</taxon>
        <taxon>Albuliformes</taxon>
        <taxon>Albulidae</taxon>
        <taxon>Albula</taxon>
    </lineage>
</organism>
<sequence>MIGCHTPRTSQRDTMSAAALQIGDQLILEEDYDENYIPSEQEILEYAREIGIDPEREPELMWLAREGIVAPLPPEWKPCQDVTGDVYYFNFSSGQSTWDHPCDEQYRSLVIQERGRAQAHAGPSKKEKKKKKEKKEKKAKEALKAPTPVGSGLGPLQAPLGSLGSLGPLRGLSSGPIPSLRGSMGSSGGLEPLKTPLGAPLSSLCSRQEERVSLTLPGFEDEEEKGSEKESSRGTGRLLQNLHFDLDALGGGLQYEDSEASAMGQAEEKTDPELQDLALSPEHSPEPPSQDSLCGRHLHSSPPGGSSASACPPTSGLQPPSHSLREEGEEADGAEQRMEEEGASSAPEEELEAGGLEEEGKKGGEEEEEQGEGHTAKKRAHRSDPHPREDSDASEHIEVASTSTDDLKAGSRSRLLENVLNLEELSPVETESLENKVSIKAEKEGKVKARETEDEEKEEERRKRAEAAERRLLKAGREEPANQRLSLSQGRKSLDSSHSESFAEDPPSAEAPPLAEVPPLKERLTPSSTKGAGFSQLEEDTEREEAEERERLLQERRERLQRLREELSKEGREEEQRIKGENEERIRALRERLQAERQEEESRMKQDAELRLQELQESVLREKESQQRTLREEAAASLQELREAAEEERKAERQRLQEVRKQEVQRLQQEAAEELQAERLRLQQDREERLEALRERPGSQSLREARSPRQEQHLVEYHRELGDMLQEVREEVQREHNRKLEQLRAEHRCELESIREKHLEEEALQRERLLAVMQEERERLLLSHSSQLDELRTQLDSRLQEIRKAHAHKENELQELGQQLELRAKDLKSQNAVLQAQAEDLRKRRKQLGDEEGEVERGMEALPRVIEERDALREEVERAREERDRVKEESQRLKERNDRLESKVELLQERCDQLGRRVSDLELEDRKRQSSARQLGGERRGRERKEREAETVPPTGRDEALQVEDLEPPPAPSPALLSRDSDSSMEEVRQYISSEGVSLQKARRFLERQSGNLTERQAALRAARTSWAQDPSRELPTQDLFRNLQQEASHLEQLSVTVQRGQSLLRRKEQRLNQLENSLLEELSDDDIVREAPERRVTFQESDLSSLDAPDTAGPPPTVPAKVQQLAESLQHISGQLNTPHPPPPPGPSPSSTLPRGLEDPLPSRWGKLFPGGTLESSAFHSKGSLSAYSAYTPASSDHVRSLCSKQSSSVEVDGQRLQARINETKRWLETRRQESSIPLLTRYRTPPSLSGLLQLSLDENNQIKVFHY</sequence>
<feature type="compositionally biased region" description="Basic and acidic residues" evidence="18">
    <location>
        <begin position="433"/>
        <end position="451"/>
    </location>
</feature>
<feature type="compositionally biased region" description="Basic and acidic residues" evidence="18">
    <location>
        <begin position="936"/>
        <end position="960"/>
    </location>
</feature>
<evidence type="ECO:0000256" key="5">
    <source>
        <dbReference type="ARBA" id="ARBA00022618"/>
    </source>
</evidence>
<evidence type="ECO:0000256" key="2">
    <source>
        <dbReference type="ARBA" id="ARBA00004123"/>
    </source>
</evidence>
<dbReference type="InterPro" id="IPR051841">
    <property type="entry name" value="MT-Golgi_org_protein"/>
</dbReference>
<dbReference type="SUPFAM" id="SSF51045">
    <property type="entry name" value="WW domain"/>
    <property type="match status" value="1"/>
</dbReference>
<dbReference type="PANTHER" id="PTHR18902">
    <property type="entry name" value="NUCLEAR MITOTIC APPARATUS PROTEIN 1-RELATED"/>
    <property type="match status" value="1"/>
</dbReference>
<evidence type="ECO:0000256" key="10">
    <source>
        <dbReference type="ARBA" id="ARBA00023204"/>
    </source>
</evidence>
<feature type="region of interest" description="Disordered" evidence="18">
    <location>
        <begin position="1096"/>
        <end position="1120"/>
    </location>
</feature>
<evidence type="ECO:0000259" key="19">
    <source>
        <dbReference type="PROSITE" id="PS50020"/>
    </source>
</evidence>
<evidence type="ECO:0000256" key="7">
    <source>
        <dbReference type="ARBA" id="ARBA00022776"/>
    </source>
</evidence>
<keyword evidence="10" id="KW-0234">DNA repair</keyword>
<accession>A0A8T3DC06</accession>
<keyword evidence="3" id="KW-0963">Cytoplasm</keyword>
<evidence type="ECO:0000256" key="18">
    <source>
        <dbReference type="SAM" id="MobiDB-lite"/>
    </source>
</evidence>
<evidence type="ECO:0000256" key="9">
    <source>
        <dbReference type="ARBA" id="ARBA00023054"/>
    </source>
</evidence>
<evidence type="ECO:0000256" key="3">
    <source>
        <dbReference type="ARBA" id="ARBA00022490"/>
    </source>
</evidence>
<dbReference type="Gene3D" id="3.30.1470.10">
    <property type="entry name" value="Photosystem I PsaD, reaction center subunit II"/>
    <property type="match status" value="1"/>
</dbReference>
<protein>
    <recommendedName>
        <fullName evidence="16">Centrosomal protein of 164 kDa</fullName>
    </recommendedName>
</protein>
<evidence type="ECO:0000256" key="12">
    <source>
        <dbReference type="ARBA" id="ARBA00023242"/>
    </source>
</evidence>
<feature type="region of interest" description="Disordered" evidence="18">
    <location>
        <begin position="618"/>
        <end position="655"/>
    </location>
</feature>
<evidence type="ECO:0000256" key="1">
    <source>
        <dbReference type="ARBA" id="ARBA00004114"/>
    </source>
</evidence>
<feature type="coiled-coil region" evidence="17">
    <location>
        <begin position="1058"/>
        <end position="1085"/>
    </location>
</feature>
<feature type="compositionally biased region" description="Basic residues" evidence="18">
    <location>
        <begin position="126"/>
        <end position="135"/>
    </location>
</feature>
<feature type="region of interest" description="Disordered" evidence="18">
    <location>
        <begin position="876"/>
        <end position="898"/>
    </location>
</feature>
<keyword evidence="5" id="KW-0132">Cell division</keyword>